<feature type="domain" description="SCP2" evidence="2">
    <location>
        <begin position="19"/>
        <end position="115"/>
    </location>
</feature>
<comment type="subcellular location">
    <subcellularLocation>
        <location evidence="1">Cytoplasm</location>
    </subcellularLocation>
</comment>
<keyword evidence="1" id="KW-0831">Ubiquinone biosynthesis</keyword>
<dbReference type="PANTHER" id="PTHR38693:SF1">
    <property type="entry name" value="UBIQUINONE BIOSYNTHESIS ACCESSORY FACTOR UBIJ"/>
    <property type="match status" value="1"/>
</dbReference>
<evidence type="ECO:0000256" key="1">
    <source>
        <dbReference type="HAMAP-Rule" id="MF_02215"/>
    </source>
</evidence>
<dbReference type="InterPro" id="IPR038989">
    <property type="entry name" value="UbiJ"/>
</dbReference>
<evidence type="ECO:0000313" key="3">
    <source>
        <dbReference type="EMBL" id="MFC4260595.1"/>
    </source>
</evidence>
<gene>
    <name evidence="1" type="primary">ubiJ</name>
    <name evidence="3" type="ORF">ACFOZ5_16370</name>
</gene>
<dbReference type="HAMAP" id="MF_02215">
    <property type="entry name" value="UbiJ"/>
    <property type="match status" value="1"/>
</dbReference>
<organism evidence="3 4">
    <name type="scientific">Marinobacter lacisalsi</name>
    <dbReference type="NCBI Taxonomy" id="475979"/>
    <lineage>
        <taxon>Bacteria</taxon>
        <taxon>Pseudomonadati</taxon>
        <taxon>Pseudomonadota</taxon>
        <taxon>Gammaproteobacteria</taxon>
        <taxon>Pseudomonadales</taxon>
        <taxon>Marinobacteraceae</taxon>
        <taxon>Marinobacter</taxon>
    </lineage>
</organism>
<protein>
    <recommendedName>
        <fullName evidence="1">Ubiquinone biosynthesis accessory factor UbiJ</fullName>
    </recommendedName>
</protein>
<dbReference type="Proteomes" id="UP001595798">
    <property type="component" value="Unassembled WGS sequence"/>
</dbReference>
<reference evidence="4" key="1">
    <citation type="journal article" date="2019" name="Int. J. Syst. Evol. Microbiol.">
        <title>The Global Catalogue of Microorganisms (GCM) 10K type strain sequencing project: providing services to taxonomists for standard genome sequencing and annotation.</title>
        <authorList>
            <consortium name="The Broad Institute Genomics Platform"/>
            <consortium name="The Broad Institute Genome Sequencing Center for Infectious Disease"/>
            <person name="Wu L."/>
            <person name="Ma J."/>
        </authorList>
    </citation>
    <scope>NUCLEOTIDE SEQUENCE [LARGE SCALE GENOMIC DNA]</scope>
    <source>
        <strain evidence="4">CECT 7297</strain>
    </source>
</reference>
<evidence type="ECO:0000313" key="4">
    <source>
        <dbReference type="Proteomes" id="UP001595798"/>
    </source>
</evidence>
<dbReference type="EMBL" id="JBHSDI010000059">
    <property type="protein sequence ID" value="MFC4260595.1"/>
    <property type="molecule type" value="Genomic_DNA"/>
</dbReference>
<dbReference type="PANTHER" id="PTHR38693">
    <property type="entry name" value="UBIQUINONE BIOSYNTHESIS PROTEIN UBIJ"/>
    <property type="match status" value="1"/>
</dbReference>
<dbReference type="SUPFAM" id="SSF55718">
    <property type="entry name" value="SCP-like"/>
    <property type="match status" value="1"/>
</dbReference>
<dbReference type="InterPro" id="IPR003033">
    <property type="entry name" value="SCP2_sterol-bd_dom"/>
</dbReference>
<keyword evidence="4" id="KW-1185">Reference proteome</keyword>
<dbReference type="InterPro" id="IPR036527">
    <property type="entry name" value="SCP2_sterol-bd_dom_sf"/>
</dbReference>
<comment type="similarity">
    <text evidence="1">Belongs to the UbiJ family.</text>
</comment>
<comment type="function">
    <text evidence="1">Required for ubiquinone (coenzyme Q) biosynthesis. Binds hydrophobic ubiquinone biosynthetic intermediates via its SCP2 domain and is essential for the stability of the Ubi complex. May constitute a docking platform where Ubi enzymes assemble and access their SCP2-bound polyprenyl substrates.</text>
</comment>
<comment type="pathway">
    <text evidence="1">Cofactor biosynthesis; ubiquinone biosynthesis.</text>
</comment>
<sequence length="217" mass="23290">MSRIPTLHAAITGTLELALNRALELDPPGRRDLLTALTGPVCFEVSEPVGMVISLQGTRRGVAVSGTRPEAPALVMRGRPLALAALAIGDNDAISDGRLSVEGDTGLAHQLQQALARLDPDWEAALARYTGDIPAHFIGQRIRGAVRWSRQAMASMTASLEEYIHEETGALPGKRELEPTFEEIDQLSLRTERLAARVNHLENPASTSSGQSGTEMP</sequence>
<accession>A0ABV8QJV4</accession>
<proteinExistence type="inferred from homology"/>
<dbReference type="Pfam" id="PF02036">
    <property type="entry name" value="SCP2"/>
    <property type="match status" value="1"/>
</dbReference>
<evidence type="ECO:0000259" key="2">
    <source>
        <dbReference type="Pfam" id="PF02036"/>
    </source>
</evidence>
<dbReference type="RefSeq" id="WP_379889266.1">
    <property type="nucleotide sequence ID" value="NZ_JBHSDI010000059.1"/>
</dbReference>
<comment type="caution">
    <text evidence="3">The sequence shown here is derived from an EMBL/GenBank/DDBJ whole genome shotgun (WGS) entry which is preliminary data.</text>
</comment>
<keyword evidence="1" id="KW-0963">Cytoplasm</keyword>
<name>A0ABV8QJV4_9GAMM</name>